<evidence type="ECO:0000256" key="7">
    <source>
        <dbReference type="RuleBase" id="RU365103"/>
    </source>
</evidence>
<gene>
    <name evidence="9" type="ORF">HPE63_05190</name>
</gene>
<name>A0ABR7V9R6_9FLAO</name>
<dbReference type="InterPro" id="IPR007507">
    <property type="entry name" value="Glycos_transf_N"/>
</dbReference>
<keyword evidence="7" id="KW-1003">Cell membrane</keyword>
<dbReference type="EC" id="2.4.99.12" evidence="2 7"/>
<comment type="caution">
    <text evidence="9">The sequence shown here is derived from an EMBL/GenBank/DDBJ whole genome shotgun (WGS) entry which is preliminary data.</text>
</comment>
<evidence type="ECO:0000256" key="6">
    <source>
        <dbReference type="ARBA" id="ARBA00049183"/>
    </source>
</evidence>
<dbReference type="EMBL" id="JABTCG010000002">
    <property type="protein sequence ID" value="MBD0850056.1"/>
    <property type="molecule type" value="Genomic_DNA"/>
</dbReference>
<proteinExistence type="inferred from homology"/>
<evidence type="ECO:0000256" key="1">
    <source>
        <dbReference type="ARBA" id="ARBA00004713"/>
    </source>
</evidence>
<dbReference type="PANTHER" id="PTHR42755">
    <property type="entry name" value="3-DEOXY-MANNO-OCTULOSONATE CYTIDYLYLTRANSFERASE"/>
    <property type="match status" value="1"/>
</dbReference>
<evidence type="ECO:0000256" key="4">
    <source>
        <dbReference type="ARBA" id="ARBA00022679"/>
    </source>
</evidence>
<dbReference type="GO" id="GO:0016740">
    <property type="term" value="F:transferase activity"/>
    <property type="evidence" value="ECO:0007669"/>
    <property type="project" value="UniProtKB-KW"/>
</dbReference>
<comment type="catalytic activity">
    <reaction evidence="6 7">
        <text>lipid IVA (E. coli) + CMP-3-deoxy-beta-D-manno-octulosonate = alpha-Kdo-(2-&gt;6)-lipid IVA (E. coli) + CMP + H(+)</text>
        <dbReference type="Rhea" id="RHEA:28066"/>
        <dbReference type="ChEBI" id="CHEBI:15378"/>
        <dbReference type="ChEBI" id="CHEBI:58603"/>
        <dbReference type="ChEBI" id="CHEBI:60364"/>
        <dbReference type="ChEBI" id="CHEBI:60377"/>
        <dbReference type="ChEBI" id="CHEBI:85987"/>
        <dbReference type="EC" id="2.4.99.12"/>
    </reaction>
</comment>
<keyword evidence="7" id="KW-0448">Lipopolysaccharide biosynthesis</keyword>
<comment type="function">
    <text evidence="7">Involved in lipopolysaccharide (LPS) biosynthesis. Catalyzes the transfer of 3-deoxy-D-manno-octulosonate (Kdo) residue(s) from CMP-Kdo to lipid IV(A), the tetraacyldisaccharide-1,4'-bisphosphate precursor of lipid A.</text>
</comment>
<accession>A0ABR7V9R6</accession>
<comment type="similarity">
    <text evidence="7">Belongs to the glycosyltransferase group 1 family.</text>
</comment>
<comment type="subcellular location">
    <subcellularLocation>
        <location evidence="7">Cell membrane</location>
    </subcellularLocation>
</comment>
<dbReference type="Pfam" id="PF04413">
    <property type="entry name" value="Glycos_transf_N"/>
    <property type="match status" value="1"/>
</dbReference>
<dbReference type="Gene3D" id="3.40.50.2000">
    <property type="entry name" value="Glycogen Phosphorylase B"/>
    <property type="match status" value="1"/>
</dbReference>
<protein>
    <recommendedName>
        <fullName evidence="3 7">3-deoxy-D-manno-octulosonic acid transferase</fullName>
        <shortName evidence="7">Kdo transferase</shortName>
        <ecNumber evidence="2 7">2.4.99.12</ecNumber>
    </recommendedName>
    <alternativeName>
        <fullName evidence="5 7">Lipid IV(A) 3-deoxy-D-manno-octulosonic acid transferase</fullName>
    </alternativeName>
</protein>
<dbReference type="InterPro" id="IPR039901">
    <property type="entry name" value="Kdotransferase"/>
</dbReference>
<keyword evidence="7" id="KW-0472">Membrane</keyword>
<organism evidence="9 10">
    <name type="scientific">Maribacter arenosus</name>
    <dbReference type="NCBI Taxonomy" id="1854708"/>
    <lineage>
        <taxon>Bacteria</taxon>
        <taxon>Pseudomonadati</taxon>
        <taxon>Bacteroidota</taxon>
        <taxon>Flavobacteriia</taxon>
        <taxon>Flavobacteriales</taxon>
        <taxon>Flavobacteriaceae</taxon>
        <taxon>Maribacter</taxon>
    </lineage>
</organism>
<evidence type="ECO:0000256" key="5">
    <source>
        <dbReference type="ARBA" id="ARBA00031445"/>
    </source>
</evidence>
<dbReference type="SUPFAM" id="SSF53756">
    <property type="entry name" value="UDP-Glycosyltransferase/glycogen phosphorylase"/>
    <property type="match status" value="1"/>
</dbReference>
<keyword evidence="10" id="KW-1185">Reference proteome</keyword>
<feature type="domain" description="3-deoxy-D-manno-octulosonic-acid transferase N-terminal" evidence="8">
    <location>
        <begin position="34"/>
        <end position="206"/>
    </location>
</feature>
<evidence type="ECO:0000256" key="3">
    <source>
        <dbReference type="ARBA" id="ARBA00019077"/>
    </source>
</evidence>
<evidence type="ECO:0000259" key="8">
    <source>
        <dbReference type="Pfam" id="PF04413"/>
    </source>
</evidence>
<dbReference type="InterPro" id="IPR038107">
    <property type="entry name" value="Glycos_transf_N_sf"/>
</dbReference>
<reference evidence="9 10" key="1">
    <citation type="submission" date="2020-05" db="EMBL/GenBank/DDBJ databases">
        <title>The draft genome sequence of Maribacter arenosus CAU 1321.</title>
        <authorList>
            <person name="Mu L."/>
        </authorList>
    </citation>
    <scope>NUCLEOTIDE SEQUENCE [LARGE SCALE GENOMIC DNA]</scope>
    <source>
        <strain evidence="9 10">CAU 1321</strain>
    </source>
</reference>
<keyword evidence="4 7" id="KW-0808">Transferase</keyword>
<dbReference type="Gene3D" id="3.40.50.11720">
    <property type="entry name" value="3-Deoxy-D-manno-octulosonic-acid transferase, N-terminal domain"/>
    <property type="match status" value="1"/>
</dbReference>
<dbReference type="PANTHER" id="PTHR42755:SF1">
    <property type="entry name" value="3-DEOXY-D-MANNO-OCTULOSONIC ACID TRANSFERASE, MITOCHONDRIAL-RELATED"/>
    <property type="match status" value="1"/>
</dbReference>
<comment type="pathway">
    <text evidence="1 7">Bacterial outer membrane biogenesis; LPS core biosynthesis.</text>
</comment>
<sequence length="411" mass="46899">MNYIYNIFAHITWFHLKIVALFHPKIKLFVQGRKETFSILKHKIHKGDHVIWVHVASLGEFEQGLPVIEKIKSEFPTYKILITFFSPSGYEVKKNTSVADAVAYLPIDTKANAKSFISKVNPKLAIFVKYEIWPNYLKVLEEHKIPVFLISAAFRKDQLFFKWYGGIMRNALGTFTHFFVQDEKSVELLKGIGYLNVTISGDTRFDRVSEILERDNELPFMEQFKGTNSCFVAGSTWPEDEEIMLPFINETKKSLKFVLAPHNIKSEHILALKKSISKKTVLYSEIVKNDLSQYDVLIVDTIGLLTKIYSYADIAYVGGAFGTGLHNTLEPAVFGIPIIIGPDYHGFNEAEALVRQKGIITVNNKDAFQEIISDLLVNPDHISKTGKINFDFVHKNKGASIQIMEYIRRLL</sequence>
<dbReference type="RefSeq" id="WP_188313739.1">
    <property type="nucleotide sequence ID" value="NZ_JABTCG010000002.1"/>
</dbReference>
<evidence type="ECO:0000313" key="10">
    <source>
        <dbReference type="Proteomes" id="UP000598350"/>
    </source>
</evidence>
<dbReference type="Proteomes" id="UP000598350">
    <property type="component" value="Unassembled WGS sequence"/>
</dbReference>
<evidence type="ECO:0000313" key="9">
    <source>
        <dbReference type="EMBL" id="MBD0850056.1"/>
    </source>
</evidence>
<evidence type="ECO:0000256" key="2">
    <source>
        <dbReference type="ARBA" id="ARBA00012621"/>
    </source>
</evidence>